<sequence>MRKNMLLRSGLVLLLTLAFTGETAFADTSSLRTLVSTPSQGGPVQAAVAPLIGPQAQTTVDGWTIDNTKGEVLEDKDGWTHFKSSSQNGNSTTGSSQPAIAVYGSAFDFRQAGSFHAAIRSSQSASDNRFGFYLGYKSAGDGLFIGFDSSGWFWQKYAGGDGDWYQGARLPAPVAGSVTDVTVSWTGKVAKLNLGGKDAFEVDYSSMNSLSGKVAMRAATYGSDLTDIYIRDFPHADTSTYSVKGSVASAEGPIVGAKVRIAGLQSVSTDVSGDFTLSNLKNGKYTLSVGKAGYTEITRDVTLQGSDVELPQITLVAATNADQHTRTLTTDEMEVRVKERFPAVLDYTMIKLGRKKMYGQSVDSNVVNVNGTDVKLSDGDVKFTQVSDTEARYLLSVKNDDQYIDAELTVDLTVKANTLGLEVTGIKNNLSEKDHPIQTIAFPRQSLVSVQSNEDGAQFTGARMSSDTNKNGDTTFPVTDTTAINDAGDYAYGFVSGGSLSAGLWSNSEYDGTAVAAVAGGAKNTRVIASTVPINGETSLGLESAPWYYHRVVTDSKNRSYTVDQTEMPKLKVAIAADQNKDGVVDWEDGALAYRSIMNNPVKSQEVPDLVSYRIAMNFGSQAQNPFLTTLDNVKKVSLNTDGLGQSVLLKGYANEGHDSGHPDYGDIGQRIGGAKDMNTLLKKGADYGARFGVHVNAGEMYPEAKAFNDELVRRNPNGSLRYGWNWLDQAVGIDSIYDLTHGRANRFQDLKNEVGDNLDFIYVDIWGNQTGGSDDSWQTRKLSKEINDRGWRMANEWGAANEYDSTFQHWAADLTYGGSELKGENSQVMRFLRNHQKDSWVGDYPSYGGAANAPLLGGYDMKDFEGWQGRNDYAAYILNLYTHDVSTKFLQHFTVQRWVNSPLDAASAHDPSTNGGNEQIALKDADGNTVVVSRKSNDPKSSDYRQRTITLNGRVISNGAVRADDGTAKGSEDESYLLPWLWDAKTGKEQHPSAQRLYHWNTKGGQTTWALPDGWNGLSDVKVYRLTDQGKTDMRTVPVSDGKVTLNADANTPYVVYQGVQKNRHIAWSEGMHVVDAGFNGGQDTLIRNWHPTLSAKGHGAADIVGTNNAMLRLSGAAGVSQSITDLTPGKRYVLYVGVDKRGDGIASINVTNNGKTLASNYTDRSIAYNYVKAYAHNKDTDTENGTSLFQNMMVWFIAPSSGSAQVTLSQSGTANAVDHAYFDDVRILENDYDGLSFESDGTLKELKNDFESNPQGMWPFVESGLEGVEDNRSHLSELHAPYTQAGWDVKKMDDVLQGKWSLKVNGLADYDYLVYQTIPQTVHLEPGEAYEVSFDYQSGSDGIYAFTTGEGQYDPARDQLSPLKKALGTTAHARFTVTGAPNGDSWFGISSTDRAPDLQGSTGKAQDFGGYKDFILDNLVVRHLPSASRSKADTEAKLKEVKGKYDDRSSDFSATAWRLYQDTLAKAQVLIDKNGADKQSYAKAYSLLESLDSYMQKAPNNDGSDAYDVETDKYTVKAGSEQELSSGGTEGPAILAQDGKTDTFWHTQWGVNAVQAGSAWYQFDLSQPTTIDGLRYLPRSSGANGRILKYNIDVSTADGGETYAAQPRSATPDQRVVTDGTFTTRAVWQKVKFPVVIKNVTAVRISATQTDGDSGQENNFASAAELRITTKRAVPDAGDSVDKTDLGTAIDEASGLNQNDYTSITWNTLAQALAAARTVFSNENSTLYDVLLSQTNLLTAIGHLVKVHGGASNVPGDSSSPGIGAIGSSSAGQSGTGFTRKPDDVQLSATGSAVLVIVAVTVASGLAAAALFVAKSRHRRHVPDSH</sequence>
<dbReference type="InterPro" id="IPR040633">
    <property type="entry name" value="Gal_mutarotas_3"/>
</dbReference>
<dbReference type="PROSITE" id="PS50022">
    <property type="entry name" value="FA58C_3"/>
    <property type="match status" value="1"/>
</dbReference>
<dbReference type="Proteomes" id="UP000028730">
    <property type="component" value="Unassembled WGS sequence"/>
</dbReference>
<feature type="domain" description="F5/8 type C" evidence="4">
    <location>
        <begin position="1499"/>
        <end position="1605"/>
    </location>
</feature>
<dbReference type="Gene3D" id="2.70.98.10">
    <property type="match status" value="1"/>
</dbReference>
<organism evidence="5 6">
    <name type="scientific">Bifidobacterium bombi DSM 19703</name>
    <dbReference type="NCBI Taxonomy" id="1341695"/>
    <lineage>
        <taxon>Bacteria</taxon>
        <taxon>Bacillati</taxon>
        <taxon>Actinomycetota</taxon>
        <taxon>Actinomycetes</taxon>
        <taxon>Bifidobacteriales</taxon>
        <taxon>Bifidobacteriaceae</taxon>
        <taxon>Bifidobacterium</taxon>
    </lineage>
</organism>
<evidence type="ECO:0000313" key="5">
    <source>
        <dbReference type="EMBL" id="KFF31755.1"/>
    </source>
</evidence>
<dbReference type="Pfam" id="PF17995">
    <property type="entry name" value="GH101_N"/>
    <property type="match status" value="1"/>
</dbReference>
<dbReference type="Pfam" id="PF17974">
    <property type="entry name" value="GalBD_like"/>
    <property type="match status" value="1"/>
</dbReference>
<name>A0A080N4W0_9BIFI</name>
<feature type="region of interest" description="Disordered" evidence="1">
    <location>
        <begin position="1758"/>
        <end position="1781"/>
    </location>
</feature>
<keyword evidence="5" id="KW-0326">Glycosidase</keyword>
<feature type="region of interest" description="Disordered" evidence="1">
    <location>
        <begin position="907"/>
        <end position="945"/>
    </location>
</feature>
<gene>
    <name evidence="5" type="ORF">BBOMB_1152</name>
</gene>
<dbReference type="Pfam" id="PF18080">
    <property type="entry name" value="Gal_mutarotas_3"/>
    <property type="match status" value="1"/>
</dbReference>
<evidence type="ECO:0000256" key="3">
    <source>
        <dbReference type="SAM" id="SignalP"/>
    </source>
</evidence>
<dbReference type="InterPro" id="IPR013780">
    <property type="entry name" value="Glyco_hydro_b"/>
</dbReference>
<dbReference type="Pfam" id="PF00754">
    <property type="entry name" value="F5_F8_type_C"/>
    <property type="match status" value="1"/>
</dbReference>
<keyword evidence="3" id="KW-0732">Signal</keyword>
<keyword evidence="2" id="KW-0812">Transmembrane</keyword>
<keyword evidence="2" id="KW-0472">Membrane</keyword>
<feature type="signal peptide" evidence="3">
    <location>
        <begin position="1"/>
        <end position="26"/>
    </location>
</feature>
<dbReference type="Gene3D" id="2.60.40.1180">
    <property type="entry name" value="Golgi alpha-mannosidase II"/>
    <property type="match status" value="1"/>
</dbReference>
<dbReference type="InterPro" id="IPR000421">
    <property type="entry name" value="FA58C"/>
</dbReference>
<feature type="transmembrane region" description="Helical" evidence="2">
    <location>
        <begin position="1795"/>
        <end position="1816"/>
    </location>
</feature>
<keyword evidence="6" id="KW-1185">Reference proteome</keyword>
<dbReference type="InterPro" id="IPR035364">
    <property type="entry name" value="Beta_sandwich_GH101"/>
</dbReference>
<protein>
    <submittedName>
        <fullName evidence="5">Endo-alpha-N-acetylgalactosaminidase</fullName>
        <ecNumber evidence="5">3.2.1.97</ecNumber>
    </submittedName>
</protein>
<dbReference type="Pfam" id="PF13620">
    <property type="entry name" value="CarboxypepD_reg"/>
    <property type="match status" value="1"/>
</dbReference>
<dbReference type="SUPFAM" id="SSF49452">
    <property type="entry name" value="Starch-binding domain-like"/>
    <property type="match status" value="1"/>
</dbReference>
<dbReference type="InterPro" id="IPR008979">
    <property type="entry name" value="Galactose-bd-like_sf"/>
</dbReference>
<dbReference type="Pfam" id="PF12905">
    <property type="entry name" value="Glyco_hydro_101"/>
    <property type="match status" value="1"/>
</dbReference>
<proteinExistence type="predicted"/>
<keyword evidence="5" id="KW-0378">Hydrolase</keyword>
<feature type="compositionally biased region" description="Basic and acidic residues" evidence="1">
    <location>
        <begin position="936"/>
        <end position="945"/>
    </location>
</feature>
<dbReference type="EMBL" id="ATLK01000001">
    <property type="protein sequence ID" value="KFF31755.1"/>
    <property type="molecule type" value="Genomic_DNA"/>
</dbReference>
<evidence type="ECO:0000256" key="2">
    <source>
        <dbReference type="SAM" id="Phobius"/>
    </source>
</evidence>
<dbReference type="Gene3D" id="1.20.1270.70">
    <property type="entry name" value="Designed single chain three-helix bundle"/>
    <property type="match status" value="2"/>
</dbReference>
<dbReference type="InterPro" id="IPR013784">
    <property type="entry name" value="Carb-bd-like_fold"/>
</dbReference>
<evidence type="ECO:0000256" key="1">
    <source>
        <dbReference type="SAM" id="MobiDB-lite"/>
    </source>
</evidence>
<evidence type="ECO:0000259" key="4">
    <source>
        <dbReference type="PROSITE" id="PS50022"/>
    </source>
</evidence>
<dbReference type="GO" id="GO:0033926">
    <property type="term" value="F:endo-alpha-N-acetylgalactosaminidase activity"/>
    <property type="evidence" value="ECO:0007669"/>
    <property type="project" value="UniProtKB-EC"/>
</dbReference>
<dbReference type="InterPro" id="IPR040502">
    <property type="entry name" value="GH101_dom-6"/>
</dbReference>
<dbReference type="Gene3D" id="2.60.120.260">
    <property type="entry name" value="Galactose-binding domain-like"/>
    <property type="match status" value="3"/>
</dbReference>
<feature type="chain" id="PRO_5001751442" evidence="3">
    <location>
        <begin position="27"/>
        <end position="1828"/>
    </location>
</feature>
<dbReference type="InterPro" id="IPR025706">
    <property type="entry name" value="Endoa_GalNAc"/>
</dbReference>
<reference evidence="5 6" key="1">
    <citation type="journal article" date="2014" name="Appl. Environ. Microbiol.">
        <title>Genomic encyclopedia of type strains of the genus Bifidobacterium.</title>
        <authorList>
            <person name="Milani C."/>
            <person name="Lugli G.A."/>
            <person name="Duranti S."/>
            <person name="Turroni F."/>
            <person name="Bottacini F."/>
            <person name="Mangifesta M."/>
            <person name="Sanchez B."/>
            <person name="Viappiani A."/>
            <person name="Mancabelli L."/>
            <person name="Taminiau B."/>
            <person name="Delcenserie V."/>
            <person name="Barrangou R."/>
            <person name="Margolles A."/>
            <person name="van Sinderen D."/>
            <person name="Ventura M."/>
        </authorList>
    </citation>
    <scope>NUCLEOTIDE SEQUENCE [LARGE SCALE GENOMIC DNA]</scope>
    <source>
        <strain evidence="5 6">DSM 19703</strain>
    </source>
</reference>
<dbReference type="Gene3D" id="2.60.40.1120">
    <property type="entry name" value="Carboxypeptidase-like, regulatory domain"/>
    <property type="match status" value="1"/>
</dbReference>
<dbReference type="SUPFAM" id="SSF49785">
    <property type="entry name" value="Galactose-binding domain-like"/>
    <property type="match status" value="1"/>
</dbReference>
<dbReference type="InterPro" id="IPR040575">
    <property type="entry name" value="GH101_N"/>
</dbReference>
<dbReference type="InterPro" id="IPR049314">
    <property type="entry name" value="GH101_dom-5"/>
</dbReference>
<dbReference type="EC" id="3.2.1.97" evidence="5"/>
<keyword evidence="2" id="KW-1133">Transmembrane helix</keyword>
<dbReference type="Gene3D" id="3.20.20.80">
    <property type="entry name" value="Glycosidases"/>
    <property type="match status" value="1"/>
</dbReference>
<comment type="caution">
    <text evidence="5">The sequence shown here is derived from an EMBL/GenBank/DDBJ whole genome shotgun (WGS) entry which is preliminary data.</text>
</comment>
<accession>A0A080N4W0</accession>
<dbReference type="CDD" id="cd14244">
    <property type="entry name" value="GH_101_like"/>
    <property type="match status" value="1"/>
</dbReference>
<feature type="compositionally biased region" description="Low complexity" evidence="1">
    <location>
        <begin position="1758"/>
        <end position="1779"/>
    </location>
</feature>
<dbReference type="GO" id="GO:0030246">
    <property type="term" value="F:carbohydrate binding"/>
    <property type="evidence" value="ECO:0007669"/>
    <property type="project" value="InterPro"/>
</dbReference>
<dbReference type="eggNOG" id="COG0366">
    <property type="taxonomic scope" value="Bacteria"/>
</dbReference>
<evidence type="ECO:0000313" key="6">
    <source>
        <dbReference type="Proteomes" id="UP000028730"/>
    </source>
</evidence>
<dbReference type="Pfam" id="PF21466">
    <property type="entry name" value="GH101_dom-5"/>
    <property type="match status" value="1"/>
</dbReference>
<dbReference type="InterPro" id="IPR014718">
    <property type="entry name" value="GH-type_carb-bd"/>
</dbReference>
<dbReference type="Gene3D" id="2.60.120.870">
    <property type="match status" value="1"/>
</dbReference>
<dbReference type="InterPro" id="IPR048842">
    <property type="entry name" value="GH101_helical"/>
</dbReference>
<dbReference type="Pfam" id="PF17451">
    <property type="entry name" value="Glyco_hyd_101C"/>
    <property type="match status" value="1"/>
</dbReference>
<dbReference type="Pfam" id="PF20909">
    <property type="entry name" value="SpGH101_helical"/>
    <property type="match status" value="1"/>
</dbReference>
<dbReference type="OrthoDB" id="1095434at2"/>
<dbReference type="RefSeq" id="WP_081867315.1">
    <property type="nucleotide sequence ID" value="NZ_ATLK01000001.1"/>
</dbReference>
<dbReference type="STRING" id="1341695.BBOMB_1152"/>